<evidence type="ECO:0000256" key="2">
    <source>
        <dbReference type="RuleBase" id="RU003875"/>
    </source>
</evidence>
<accession>A0A7X3KBV2</accession>
<dbReference type="InterPro" id="IPR002177">
    <property type="entry name" value="DPS_DNA-bd"/>
</dbReference>
<evidence type="ECO:0000313" key="4">
    <source>
        <dbReference type="EMBL" id="MVX58272.1"/>
    </source>
</evidence>
<dbReference type="Proteomes" id="UP000461595">
    <property type="component" value="Unassembled WGS sequence"/>
</dbReference>
<dbReference type="RefSeq" id="WP_160332101.1">
    <property type="nucleotide sequence ID" value="NZ_WSRS01000005.1"/>
</dbReference>
<organism evidence="4 5">
    <name type="scientific">Streptococcus danieliae</name>
    <dbReference type="NCBI Taxonomy" id="747656"/>
    <lineage>
        <taxon>Bacteria</taxon>
        <taxon>Bacillati</taxon>
        <taxon>Bacillota</taxon>
        <taxon>Bacilli</taxon>
        <taxon>Lactobacillales</taxon>
        <taxon>Streptococcaceae</taxon>
        <taxon>Streptococcus</taxon>
    </lineage>
</organism>
<dbReference type="OrthoDB" id="9797023at2"/>
<feature type="domain" description="Ferritin/DPS" evidence="3">
    <location>
        <begin position="21"/>
        <end position="161"/>
    </location>
</feature>
<dbReference type="InterPro" id="IPR012347">
    <property type="entry name" value="Ferritin-like"/>
</dbReference>
<evidence type="ECO:0000259" key="3">
    <source>
        <dbReference type="Pfam" id="PF00210"/>
    </source>
</evidence>
<comment type="caution">
    <text evidence="4">The sequence shown here is derived from an EMBL/GenBank/DDBJ whole genome shotgun (WGS) entry which is preliminary data.</text>
</comment>
<name>A0A7X3KBV2_9STRE</name>
<evidence type="ECO:0000256" key="1">
    <source>
        <dbReference type="ARBA" id="ARBA00009497"/>
    </source>
</evidence>
<dbReference type="Pfam" id="PF00210">
    <property type="entry name" value="Ferritin"/>
    <property type="match status" value="1"/>
</dbReference>
<gene>
    <name evidence="4" type="ORF">E5983_01105</name>
</gene>
<dbReference type="SUPFAM" id="SSF47240">
    <property type="entry name" value="Ferritin-like"/>
    <property type="match status" value="1"/>
</dbReference>
<dbReference type="AlphaFoldDB" id="A0A7X3KBV2"/>
<dbReference type="Gene3D" id="1.20.1260.10">
    <property type="match status" value="1"/>
</dbReference>
<protein>
    <submittedName>
        <fullName evidence="4">DNA starvation/stationary phase protection protein</fullName>
    </submittedName>
</protein>
<dbReference type="PANTHER" id="PTHR42932:SF1">
    <property type="entry name" value="GENERAL STRESS PROTEIN 20U"/>
    <property type="match status" value="1"/>
</dbReference>
<comment type="similarity">
    <text evidence="1 2">Belongs to the Dps family.</text>
</comment>
<dbReference type="PIRSF" id="PIRSF005900">
    <property type="entry name" value="Dps"/>
    <property type="match status" value="1"/>
</dbReference>
<dbReference type="GO" id="GO:0008199">
    <property type="term" value="F:ferric iron binding"/>
    <property type="evidence" value="ECO:0007669"/>
    <property type="project" value="InterPro"/>
</dbReference>
<sequence>MIIIYLEKQKGELLMNNTISVLNQTVADLYTARIALHQLHWYMRGAGFMVWHPKMDKYMDAIDGTLDEMSERLITLGGQPYSTLTEFLQHSKIEELPGQFKSVEESLTRVIDIFSYLTELFQAGLDVTDEEGDDVTNGLYADAKGDFEKTIWMLSAELGLAPQLANKEA</sequence>
<reference evidence="4 5" key="1">
    <citation type="submission" date="2019-12" db="EMBL/GenBank/DDBJ databases">
        <title>Microbes associate with the intestines of laboratory mice.</title>
        <authorList>
            <person name="Navarre W."/>
            <person name="Wong E."/>
        </authorList>
    </citation>
    <scope>NUCLEOTIDE SEQUENCE [LARGE SCALE GENOMIC DNA]</scope>
    <source>
        <strain evidence="4 5">NM51_B2-22</strain>
    </source>
</reference>
<dbReference type="InterPro" id="IPR009078">
    <property type="entry name" value="Ferritin-like_SF"/>
</dbReference>
<dbReference type="InterPro" id="IPR008331">
    <property type="entry name" value="Ferritin_DPS_dom"/>
</dbReference>
<proteinExistence type="inferred from homology"/>
<dbReference type="EMBL" id="WSRS01000005">
    <property type="protein sequence ID" value="MVX58272.1"/>
    <property type="molecule type" value="Genomic_DNA"/>
</dbReference>
<dbReference type="CDD" id="cd01043">
    <property type="entry name" value="DPS"/>
    <property type="match status" value="1"/>
</dbReference>
<evidence type="ECO:0000313" key="5">
    <source>
        <dbReference type="Proteomes" id="UP000461595"/>
    </source>
</evidence>
<dbReference type="PRINTS" id="PR01346">
    <property type="entry name" value="HELNAPAPROT"/>
</dbReference>
<dbReference type="PANTHER" id="PTHR42932">
    <property type="entry name" value="GENERAL STRESS PROTEIN 20U"/>
    <property type="match status" value="1"/>
</dbReference>